<dbReference type="InterPro" id="IPR036291">
    <property type="entry name" value="NAD(P)-bd_dom_sf"/>
</dbReference>
<dbReference type="InterPro" id="IPR009081">
    <property type="entry name" value="PP-bd_ACP"/>
</dbReference>
<dbReference type="InterPro" id="IPR042099">
    <property type="entry name" value="ANL_N_sf"/>
</dbReference>
<dbReference type="STRING" id="1745343.A0A2J6QJV4"/>
<dbReference type="Pfam" id="PF23562">
    <property type="entry name" value="AMP-binding_C_3"/>
    <property type="match status" value="1"/>
</dbReference>
<dbReference type="SUPFAM" id="SSF47336">
    <property type="entry name" value="ACP-like"/>
    <property type="match status" value="1"/>
</dbReference>
<dbReference type="Pfam" id="PF00501">
    <property type="entry name" value="AMP-binding"/>
    <property type="match status" value="1"/>
</dbReference>
<feature type="domain" description="Carrier" evidence="3">
    <location>
        <begin position="603"/>
        <end position="677"/>
    </location>
</feature>
<dbReference type="SUPFAM" id="SSF56801">
    <property type="entry name" value="Acetyl-CoA synthetase-like"/>
    <property type="match status" value="1"/>
</dbReference>
<dbReference type="Pfam" id="PF07993">
    <property type="entry name" value="NAD_binding_4"/>
    <property type="match status" value="1"/>
</dbReference>
<dbReference type="OrthoDB" id="429813at2759"/>
<dbReference type="InterPro" id="IPR013120">
    <property type="entry name" value="FAR_NAD-bd"/>
</dbReference>
<accession>A0A2J6QJV4</accession>
<dbReference type="Gene3D" id="3.40.50.12780">
    <property type="entry name" value="N-terminal domain of ligase-like"/>
    <property type="match status" value="1"/>
</dbReference>
<dbReference type="InterPro" id="IPR000873">
    <property type="entry name" value="AMP-dep_synth/lig_dom"/>
</dbReference>
<evidence type="ECO:0000313" key="5">
    <source>
        <dbReference type="Proteomes" id="UP000235672"/>
    </source>
</evidence>
<sequence length="1100" mass="121844">MSPMQLDPPTNEMGPTKSISICSDPSVVVSSNASRRIKELWWLHGHPHSKRYSDPNLVSLAALVRHDGLAYKDQKAFLYPLEEEPSTAYGTMTWDHFDQVTETLAFAYAGQLENELNEANANRKQPTVALLGQGSTLEYFCTMLALQKLGIRVLLLAESNATSALHYLLQRCGALAVITDSKNSKADTNGVRKLTMVEKLPNILQHTYTEVNAVKYQDFGDVWERHSFILHSSGSTGMPKPVFHTNRSMMLIARMYRLFQTFDVENWFLLFPLYHMAGISIALSNLPNGQILSFPPLSWPPSSSALLAAWETLSSMGHPIDCVHCAPTLIENMYEHIMDNGEDFSPLVGLKVLQPGGAPLATNIVKALTSKGVNVKTTYGSTEIGPPFRSIPHNRDNPNCYTFRNLYPDNPFLKMEEVGDGVFEVAVYNGFELAADLWDGKNDNEPYRTGDLFIQDPPGSGFFVLQGRKDDLIIHTNGEKTNALPLQLDIQSSTKVINKAIALGQSRPNICLLVEVHENYDPLSALTRAHVWEAVQQVNRRYSVHSRILESMIYILPKGDTLPVTPKGNVKRNEAERIYAAEIERLYSGDNLSGSISEADSQEPLSKYLRNLIATLVDVPAESINDWTTLYSLGLTSHLALSLRSSLSSHLNRQVSLGTLFENPSIAKLVAVLTPPATPMSSTHSSLDTNPSSTESVHRIIHNLSSEFTMWPKRDCKSYPKAGKEIILLTGASGSLGTSLLATLASSPEVSKIYAMVRGPDNVEKLQTSFSQRGLDSSILVEGKIEVLNFSMQDTLLGLDIDTYHMLATTVTTVVHNAWKMDFNQSITEFEGDCLRSTMSLIRLAHAGRSKTFIFTSSVATCMGIGYPSPTVPETPIGDDPSVSLCTGYALSKYIVERITQEANKILGLDIKLLRVGQICGSTLTGNWNTSEMWPIMFATSVHPKINAIPLFPGKMVDWIPVDVAAATITDILLHQENGYSVHNIVNPHLIEWKELVEILQSSTLTAEKAKMEEVDMKEWVHRLKTLASDTGISPTTVPGFKLLHFFENMCNELEGHVVSKVLETEKTRGVSSALRACGVMRKEWIEMNLKKWREAGFVA</sequence>
<dbReference type="InterPro" id="IPR036736">
    <property type="entry name" value="ACP-like_sf"/>
</dbReference>
<dbReference type="PANTHER" id="PTHR43439">
    <property type="entry name" value="PHENYLACETATE-COENZYME A LIGASE"/>
    <property type="match status" value="1"/>
</dbReference>
<dbReference type="EMBL" id="KZ613467">
    <property type="protein sequence ID" value="PMD26552.1"/>
    <property type="molecule type" value="Genomic_DNA"/>
</dbReference>
<dbReference type="Pfam" id="PF00550">
    <property type="entry name" value="PP-binding"/>
    <property type="match status" value="1"/>
</dbReference>
<dbReference type="Gene3D" id="1.10.1200.10">
    <property type="entry name" value="ACP-like"/>
    <property type="match status" value="1"/>
</dbReference>
<protein>
    <submittedName>
        <fullName evidence="4">Acetyl-CoA synthetase-like protein</fullName>
    </submittedName>
</protein>
<dbReference type="Proteomes" id="UP000235672">
    <property type="component" value="Unassembled WGS sequence"/>
</dbReference>
<dbReference type="AlphaFoldDB" id="A0A2J6QJV4"/>
<dbReference type="InterPro" id="IPR020845">
    <property type="entry name" value="AMP-binding_CS"/>
</dbReference>
<dbReference type="PROSITE" id="PS00455">
    <property type="entry name" value="AMP_BINDING"/>
    <property type="match status" value="1"/>
</dbReference>
<keyword evidence="1" id="KW-0596">Phosphopantetheine</keyword>
<evidence type="ECO:0000259" key="3">
    <source>
        <dbReference type="PROSITE" id="PS50075"/>
    </source>
</evidence>
<dbReference type="SUPFAM" id="SSF51735">
    <property type="entry name" value="NAD(P)-binding Rossmann-fold domains"/>
    <property type="match status" value="1"/>
</dbReference>
<dbReference type="InterPro" id="IPR051414">
    <property type="entry name" value="Adenylate-forming_Reductase"/>
</dbReference>
<name>A0A2J6QJV4_9HELO</name>
<dbReference type="Gene3D" id="3.40.50.720">
    <property type="entry name" value="NAD(P)-binding Rossmann-like Domain"/>
    <property type="match status" value="1"/>
</dbReference>
<proteinExistence type="predicted"/>
<dbReference type="PANTHER" id="PTHR43439:SF2">
    <property type="entry name" value="ENZYME, PUTATIVE (JCVI)-RELATED"/>
    <property type="match status" value="1"/>
</dbReference>
<evidence type="ECO:0000256" key="1">
    <source>
        <dbReference type="ARBA" id="ARBA00022450"/>
    </source>
</evidence>
<reference evidence="4 5" key="1">
    <citation type="submission" date="2016-05" db="EMBL/GenBank/DDBJ databases">
        <title>A degradative enzymes factory behind the ericoid mycorrhizal symbiosis.</title>
        <authorList>
            <consortium name="DOE Joint Genome Institute"/>
            <person name="Martino E."/>
            <person name="Morin E."/>
            <person name="Grelet G."/>
            <person name="Kuo A."/>
            <person name="Kohler A."/>
            <person name="Daghino S."/>
            <person name="Barry K."/>
            <person name="Choi C."/>
            <person name="Cichocki N."/>
            <person name="Clum A."/>
            <person name="Copeland A."/>
            <person name="Hainaut M."/>
            <person name="Haridas S."/>
            <person name="Labutti K."/>
            <person name="Lindquist E."/>
            <person name="Lipzen A."/>
            <person name="Khouja H.-R."/>
            <person name="Murat C."/>
            <person name="Ohm R."/>
            <person name="Olson A."/>
            <person name="Spatafora J."/>
            <person name="Veneault-Fourrey C."/>
            <person name="Henrissat B."/>
            <person name="Grigoriev I."/>
            <person name="Martin F."/>
            <person name="Perotto S."/>
        </authorList>
    </citation>
    <scope>NUCLEOTIDE SEQUENCE [LARGE SCALE GENOMIC DNA]</scope>
    <source>
        <strain evidence="4 5">UAMH 7357</strain>
    </source>
</reference>
<organism evidence="4 5">
    <name type="scientific">Hyaloscypha hepaticicola</name>
    <dbReference type="NCBI Taxonomy" id="2082293"/>
    <lineage>
        <taxon>Eukaryota</taxon>
        <taxon>Fungi</taxon>
        <taxon>Dikarya</taxon>
        <taxon>Ascomycota</taxon>
        <taxon>Pezizomycotina</taxon>
        <taxon>Leotiomycetes</taxon>
        <taxon>Helotiales</taxon>
        <taxon>Hyaloscyphaceae</taxon>
        <taxon>Hyaloscypha</taxon>
    </lineage>
</organism>
<evidence type="ECO:0000256" key="2">
    <source>
        <dbReference type="ARBA" id="ARBA00022553"/>
    </source>
</evidence>
<keyword evidence="5" id="KW-1185">Reference proteome</keyword>
<evidence type="ECO:0000313" key="4">
    <source>
        <dbReference type="EMBL" id="PMD26552.1"/>
    </source>
</evidence>
<gene>
    <name evidence="4" type="ORF">NA56DRAFT_591166</name>
</gene>
<dbReference type="PROSITE" id="PS50075">
    <property type="entry name" value="CARRIER"/>
    <property type="match status" value="1"/>
</dbReference>
<keyword evidence="2" id="KW-0597">Phosphoprotein</keyword>